<dbReference type="GO" id="GO:0031124">
    <property type="term" value="P:mRNA 3'-end processing"/>
    <property type="evidence" value="ECO:0007669"/>
    <property type="project" value="UniProtKB-UniRule"/>
</dbReference>
<comment type="caution">
    <text evidence="14">The sequence shown here is derived from an EMBL/GenBank/DDBJ whole genome shotgun (WGS) entry which is preliminary data.</text>
</comment>
<dbReference type="GO" id="GO:0003723">
    <property type="term" value="F:RNA binding"/>
    <property type="evidence" value="ECO:0007669"/>
    <property type="project" value="UniProtKB-UniRule"/>
</dbReference>
<evidence type="ECO:0000256" key="10">
    <source>
        <dbReference type="PROSITE-ProRule" id="PRU00723"/>
    </source>
</evidence>
<name>A0A9W8ANM2_9FUNG</name>
<evidence type="ECO:0000256" key="3">
    <source>
        <dbReference type="ARBA" id="ARBA00022664"/>
    </source>
</evidence>
<evidence type="ECO:0000256" key="5">
    <source>
        <dbReference type="ARBA" id="ARBA00022737"/>
    </source>
</evidence>
<feature type="zinc finger region" description="C3H1-type" evidence="10">
    <location>
        <begin position="73"/>
        <end position="100"/>
    </location>
</feature>
<dbReference type="Pfam" id="PF00642">
    <property type="entry name" value="zf-CCCH"/>
    <property type="match status" value="1"/>
</dbReference>
<evidence type="ECO:0000259" key="13">
    <source>
        <dbReference type="PROSITE" id="PS50103"/>
    </source>
</evidence>
<dbReference type="EMBL" id="JANBPY010000885">
    <property type="protein sequence ID" value="KAJ1963017.1"/>
    <property type="molecule type" value="Genomic_DNA"/>
</dbReference>
<protein>
    <recommendedName>
        <fullName evidence="11">mRNA 3'-end-processing protein</fullName>
    </recommendedName>
</protein>
<evidence type="ECO:0000313" key="15">
    <source>
        <dbReference type="Proteomes" id="UP001150925"/>
    </source>
</evidence>
<keyword evidence="5 11" id="KW-0677">Repeat</keyword>
<feature type="compositionally biased region" description="Polar residues" evidence="12">
    <location>
        <begin position="559"/>
        <end position="571"/>
    </location>
</feature>
<feature type="compositionally biased region" description="Low complexity" evidence="12">
    <location>
        <begin position="426"/>
        <end position="439"/>
    </location>
</feature>
<feature type="region of interest" description="Disordered" evidence="12">
    <location>
        <begin position="558"/>
        <end position="643"/>
    </location>
</feature>
<feature type="compositionally biased region" description="Basic and acidic residues" evidence="12">
    <location>
        <begin position="1"/>
        <end position="14"/>
    </location>
</feature>
<dbReference type="InterPro" id="IPR045348">
    <property type="entry name" value="CPSF4/Yth1"/>
</dbReference>
<feature type="region of interest" description="Disordered" evidence="12">
    <location>
        <begin position="472"/>
        <end position="495"/>
    </location>
</feature>
<feature type="region of interest" description="Disordered" evidence="12">
    <location>
        <begin position="101"/>
        <end position="162"/>
    </location>
</feature>
<keyword evidence="15" id="KW-1185">Reference proteome</keyword>
<dbReference type="PROSITE" id="PS50103">
    <property type="entry name" value="ZF_C3H1"/>
    <property type="match status" value="2"/>
</dbReference>
<dbReference type="PANTHER" id="PTHR23102:SF24">
    <property type="entry name" value="CLEAVAGE AND POLYADENYLATION SPECIFICITY FACTOR SUBUNIT 4"/>
    <property type="match status" value="1"/>
</dbReference>
<dbReference type="AlphaFoldDB" id="A0A9W8ANM2"/>
<dbReference type="GO" id="GO:0008270">
    <property type="term" value="F:zinc ion binding"/>
    <property type="evidence" value="ECO:0007669"/>
    <property type="project" value="UniProtKB-KW"/>
</dbReference>
<feature type="compositionally biased region" description="Low complexity" evidence="12">
    <location>
        <begin position="126"/>
        <end position="145"/>
    </location>
</feature>
<proteinExistence type="inferred from homology"/>
<keyword evidence="9 11" id="KW-0539">Nucleus</keyword>
<gene>
    <name evidence="14" type="ORF">IWQ62_003352</name>
</gene>
<evidence type="ECO:0000256" key="1">
    <source>
        <dbReference type="ARBA" id="ARBA00004123"/>
    </source>
</evidence>
<feature type="region of interest" description="Disordered" evidence="12">
    <location>
        <begin position="1"/>
        <end position="41"/>
    </location>
</feature>
<evidence type="ECO:0000256" key="6">
    <source>
        <dbReference type="ARBA" id="ARBA00022771"/>
    </source>
</evidence>
<comment type="function">
    <text evidence="11">Component of the cleavage factor I (CF I) involved in pre-mRNA 3'-end processing.</text>
</comment>
<evidence type="ECO:0000256" key="12">
    <source>
        <dbReference type="SAM" id="MobiDB-lite"/>
    </source>
</evidence>
<dbReference type="InterPro" id="IPR000571">
    <property type="entry name" value="Znf_CCCH"/>
</dbReference>
<feature type="domain" description="C3H1-type" evidence="13">
    <location>
        <begin position="45"/>
        <end position="72"/>
    </location>
</feature>
<keyword evidence="6 10" id="KW-0863">Zinc-finger</keyword>
<evidence type="ECO:0000256" key="8">
    <source>
        <dbReference type="ARBA" id="ARBA00022884"/>
    </source>
</evidence>
<feature type="compositionally biased region" description="Basic and acidic residues" evidence="12">
    <location>
        <begin position="152"/>
        <end position="162"/>
    </location>
</feature>
<dbReference type="SMART" id="SM00356">
    <property type="entry name" value="ZnF_C3H1"/>
    <property type="match status" value="2"/>
</dbReference>
<dbReference type="OrthoDB" id="411372at2759"/>
<feature type="domain" description="C3H1-type" evidence="13">
    <location>
        <begin position="73"/>
        <end position="100"/>
    </location>
</feature>
<feature type="region of interest" description="Disordered" evidence="12">
    <location>
        <begin position="348"/>
        <end position="386"/>
    </location>
</feature>
<organism evidence="14 15">
    <name type="scientific">Dispira parvispora</name>
    <dbReference type="NCBI Taxonomy" id="1520584"/>
    <lineage>
        <taxon>Eukaryota</taxon>
        <taxon>Fungi</taxon>
        <taxon>Fungi incertae sedis</taxon>
        <taxon>Zoopagomycota</taxon>
        <taxon>Kickxellomycotina</taxon>
        <taxon>Dimargaritomycetes</taxon>
        <taxon>Dimargaritales</taxon>
        <taxon>Dimargaritaceae</taxon>
        <taxon>Dispira</taxon>
    </lineage>
</organism>
<reference evidence="14" key="1">
    <citation type="submission" date="2022-07" db="EMBL/GenBank/DDBJ databases">
        <title>Phylogenomic reconstructions and comparative analyses of Kickxellomycotina fungi.</title>
        <authorList>
            <person name="Reynolds N.K."/>
            <person name="Stajich J.E."/>
            <person name="Barry K."/>
            <person name="Grigoriev I.V."/>
            <person name="Crous P."/>
            <person name="Smith M.E."/>
        </authorList>
    </citation>
    <scope>NUCLEOTIDE SEQUENCE</scope>
    <source>
        <strain evidence="14">RSA 1196</strain>
    </source>
</reference>
<keyword evidence="4 10" id="KW-0479">Metal-binding</keyword>
<keyword evidence="7 10" id="KW-0862">Zinc</keyword>
<dbReference type="SUPFAM" id="SSF90229">
    <property type="entry name" value="CCCH zinc finger"/>
    <property type="match status" value="1"/>
</dbReference>
<dbReference type="Gene3D" id="4.10.1000.10">
    <property type="entry name" value="Zinc finger, CCCH-type"/>
    <property type="match status" value="1"/>
</dbReference>
<evidence type="ECO:0000256" key="11">
    <source>
        <dbReference type="RuleBase" id="RU369008"/>
    </source>
</evidence>
<keyword evidence="8 11" id="KW-0694">RNA-binding</keyword>
<dbReference type="InterPro" id="IPR036855">
    <property type="entry name" value="Znf_CCCH_sf"/>
</dbReference>
<comment type="similarity">
    <text evidence="2 11">Belongs to the CPSF4/YTH1 family.</text>
</comment>
<evidence type="ECO:0000256" key="9">
    <source>
        <dbReference type="ARBA" id="ARBA00023242"/>
    </source>
</evidence>
<evidence type="ECO:0000256" key="7">
    <source>
        <dbReference type="ARBA" id="ARBA00022833"/>
    </source>
</evidence>
<dbReference type="PANTHER" id="PTHR23102">
    <property type="entry name" value="CLEAVAGE AND POLYADENYLATION SPECIFICITY FACTOR SUBUNIT 4-RELATED"/>
    <property type="match status" value="1"/>
</dbReference>
<evidence type="ECO:0000256" key="4">
    <source>
        <dbReference type="ARBA" id="ARBA00022723"/>
    </source>
</evidence>
<evidence type="ECO:0000313" key="14">
    <source>
        <dbReference type="EMBL" id="KAJ1963017.1"/>
    </source>
</evidence>
<feature type="compositionally biased region" description="Low complexity" evidence="12">
    <location>
        <begin position="596"/>
        <end position="613"/>
    </location>
</feature>
<feature type="zinc finger region" description="C3H1-type" evidence="10">
    <location>
        <begin position="45"/>
        <end position="72"/>
    </location>
</feature>
<feature type="compositionally biased region" description="Pro residues" evidence="12">
    <location>
        <begin position="353"/>
        <end position="363"/>
    </location>
</feature>
<dbReference type="Proteomes" id="UP001150925">
    <property type="component" value="Unassembled WGS sequence"/>
</dbReference>
<feature type="compositionally biased region" description="Polar residues" evidence="12">
    <location>
        <begin position="614"/>
        <end position="629"/>
    </location>
</feature>
<comment type="subcellular location">
    <subcellularLocation>
        <location evidence="1 11">Nucleus</location>
    </subcellularLocation>
</comment>
<accession>A0A9W8ANM2</accession>
<feature type="region of interest" description="Disordered" evidence="12">
    <location>
        <begin position="422"/>
        <end position="448"/>
    </location>
</feature>
<dbReference type="GO" id="GO:0005634">
    <property type="term" value="C:nucleus"/>
    <property type="evidence" value="ECO:0007669"/>
    <property type="project" value="UniProtKB-SubCell"/>
</dbReference>
<evidence type="ECO:0000256" key="2">
    <source>
        <dbReference type="ARBA" id="ARBA00008907"/>
    </source>
</evidence>
<keyword evidence="3 11" id="KW-0507">mRNA processing</keyword>
<sequence length="643" mass="67981">MSRPNSDKWPKHESAPGSAPPTGTSNHRSATNHKAPVIKERTGGSVQHVPCKFFQKGACAVGAKCPFSHTIAPSSSNVCGYFLKGTCKFGNKCALSHNVVPRGSHEPSGSAAPHTLTRHRRTHSNGMVTEGSGSTGTSVPTSQSSRANQHTPRGETHGREPARSLLSSSYHSFTSVAPYGKPRSRSQFSFPQRQRTISAGLVPTVSTGTVVTHSPHDYPPVTFNKQSSLSSSLPVVSSMRGPPLTPSGFGQFEVPLPRNRASTTAVPQSQASPIHLPLSTIHETSYNRHLPPTMRQDLSAAFGSIPSLEVLDSVHINEDEDLRLPSSFEELTTAKDLERRQNSAFSNTILLPPASPSFQPPGRSPNSPLHQAKISPLHSLPMTSSGSLPNRPLESLLNSNIWSPQASLSPLSRPVFADTTSGLLDSVSGPRSSGPRLGGDQSLGFDGLQRRKDSGLAAPHLSSLQNGGLLSSLTDLPTPATPTSTLTSLSGAMGASGSARDISGDLYSAGFSRGLSSSVSRPPFLSGASDFQDDTSLFFMDEELGSTTRKMSLLELDKAQSSGPTSVSSYRSKFGGLPTSPQPSPLYPTRGFSDQPPFLSPSSSKSSNFPVASTQGYSQVQVNPSSPSTFGAEGASPHQSRMW</sequence>